<feature type="non-terminal residue" evidence="2">
    <location>
        <position position="1"/>
    </location>
</feature>
<evidence type="ECO:0000256" key="1">
    <source>
        <dbReference type="SAM" id="MobiDB-lite"/>
    </source>
</evidence>
<proteinExistence type="predicted"/>
<dbReference type="AlphaFoldDB" id="A0A843VUP1"/>
<evidence type="ECO:0000313" key="3">
    <source>
        <dbReference type="Proteomes" id="UP000652761"/>
    </source>
</evidence>
<accession>A0A843VUP1</accession>
<comment type="caution">
    <text evidence="2">The sequence shown here is derived from an EMBL/GenBank/DDBJ whole genome shotgun (WGS) entry which is preliminary data.</text>
</comment>
<feature type="region of interest" description="Disordered" evidence="1">
    <location>
        <begin position="1"/>
        <end position="43"/>
    </location>
</feature>
<name>A0A843VUP1_COLES</name>
<feature type="compositionally biased region" description="Low complexity" evidence="1">
    <location>
        <begin position="101"/>
        <end position="111"/>
    </location>
</feature>
<evidence type="ECO:0000313" key="2">
    <source>
        <dbReference type="EMBL" id="MQL98736.1"/>
    </source>
</evidence>
<keyword evidence="3" id="KW-1185">Reference proteome</keyword>
<gene>
    <name evidence="2" type="ORF">Taro_031451</name>
</gene>
<protein>
    <submittedName>
        <fullName evidence="2">Uncharacterized protein</fullName>
    </submittedName>
</protein>
<dbReference type="Proteomes" id="UP000652761">
    <property type="component" value="Unassembled WGS sequence"/>
</dbReference>
<organism evidence="2 3">
    <name type="scientific">Colocasia esculenta</name>
    <name type="common">Wild taro</name>
    <name type="synonym">Arum esculentum</name>
    <dbReference type="NCBI Taxonomy" id="4460"/>
    <lineage>
        <taxon>Eukaryota</taxon>
        <taxon>Viridiplantae</taxon>
        <taxon>Streptophyta</taxon>
        <taxon>Embryophyta</taxon>
        <taxon>Tracheophyta</taxon>
        <taxon>Spermatophyta</taxon>
        <taxon>Magnoliopsida</taxon>
        <taxon>Liliopsida</taxon>
        <taxon>Araceae</taxon>
        <taxon>Aroideae</taxon>
        <taxon>Colocasieae</taxon>
        <taxon>Colocasia</taxon>
    </lineage>
</organism>
<feature type="region of interest" description="Disordered" evidence="1">
    <location>
        <begin position="101"/>
        <end position="153"/>
    </location>
</feature>
<sequence length="421" mass="43953">LGGLGGLGPRAAWGREPAVRVSRGRSPHRPFSNRASKGARGASLSSPLLFLSAFSLRDSSPSSLSFASSPPVRLSLSFFGSRARCSGDGEAVVAARRASAATRCGGARSGSEGSLEPFQTRGGDSRATSRRRKRGATATATRCGGTRGPSLAEPATLPEARTIGGDIAPAAVSGGGKRGGLHGLTPGGASLLDSAQPTRAWAGGFGQWAGGLRPISEIGCPQLMHKKTDLKRCPTFELYEHRHHSIKNLKAIGPLLMPRGSFSSPGGASMGGFSLCNPNILSLSVLDFPTLMLSIPLMPLILNLFSRSPGSSSELGVHEGLHFLRELYFHGLAAGDVDRVVLLICLDSTLGPVVFLTVSSHNHGKELAYGLQELESTSLARAGVTWSNGFACVISADVMARTTNRRSSVLVLHDCQKPEPG</sequence>
<dbReference type="EMBL" id="NMUH01002230">
    <property type="protein sequence ID" value="MQL98736.1"/>
    <property type="molecule type" value="Genomic_DNA"/>
</dbReference>
<reference evidence="2" key="1">
    <citation type="submission" date="2017-07" db="EMBL/GenBank/DDBJ databases">
        <title>Taro Niue Genome Assembly and Annotation.</title>
        <authorList>
            <person name="Atibalentja N."/>
            <person name="Keating K."/>
            <person name="Fields C.J."/>
        </authorList>
    </citation>
    <scope>NUCLEOTIDE SEQUENCE</scope>
    <source>
        <strain evidence="2">Niue_2</strain>
        <tissue evidence="2">Leaf</tissue>
    </source>
</reference>